<dbReference type="Gene3D" id="2.40.50.1020">
    <property type="entry name" value="LytTr DNA-binding domain"/>
    <property type="match status" value="1"/>
</dbReference>
<feature type="domain" description="Response regulatory" evidence="2">
    <location>
        <begin position="2"/>
        <end position="113"/>
    </location>
</feature>
<dbReference type="Proteomes" id="UP001141933">
    <property type="component" value="Unassembled WGS sequence"/>
</dbReference>
<feature type="modified residue" description="4-aspartylphosphate" evidence="1">
    <location>
        <position position="53"/>
    </location>
</feature>
<dbReference type="EMBL" id="JAPZVM010000001">
    <property type="protein sequence ID" value="MCZ8371199.1"/>
    <property type="molecule type" value="Genomic_DNA"/>
</dbReference>
<evidence type="ECO:0000313" key="4">
    <source>
        <dbReference type="EMBL" id="MCZ8371199.1"/>
    </source>
</evidence>
<reference evidence="4" key="1">
    <citation type="submission" date="2022-12" db="EMBL/GenBank/DDBJ databases">
        <title>Phocaeicola acetigenes sp. nov., isolated feces from a healthy human.</title>
        <authorList>
            <person name="Do H."/>
            <person name="Ha Y.B."/>
            <person name="Kim J.-S."/>
            <person name="Suh M.K."/>
            <person name="Kim H.S."/>
            <person name="Lee J.-S."/>
        </authorList>
    </citation>
    <scope>NUCLEOTIDE SEQUENCE</scope>
    <source>
        <strain evidence="4">KGMB11183</strain>
    </source>
</reference>
<dbReference type="PROSITE" id="PS50110">
    <property type="entry name" value="RESPONSE_REGULATORY"/>
    <property type="match status" value="1"/>
</dbReference>
<evidence type="ECO:0000259" key="2">
    <source>
        <dbReference type="PROSITE" id="PS50110"/>
    </source>
</evidence>
<keyword evidence="1" id="KW-0597">Phosphoprotein</keyword>
<dbReference type="InterPro" id="IPR007492">
    <property type="entry name" value="LytTR_DNA-bd_dom"/>
</dbReference>
<protein>
    <submittedName>
        <fullName evidence="4">LytTR family DNA-binding domain-containing protein</fullName>
    </submittedName>
</protein>
<dbReference type="Pfam" id="PF00072">
    <property type="entry name" value="Response_reg"/>
    <property type="match status" value="1"/>
</dbReference>
<keyword evidence="5" id="KW-1185">Reference proteome</keyword>
<dbReference type="InterPro" id="IPR011006">
    <property type="entry name" value="CheY-like_superfamily"/>
</dbReference>
<dbReference type="SMART" id="SM00448">
    <property type="entry name" value="REC"/>
    <property type="match status" value="1"/>
</dbReference>
<keyword evidence="4" id="KW-0238">DNA-binding</keyword>
<evidence type="ECO:0000259" key="3">
    <source>
        <dbReference type="PROSITE" id="PS50930"/>
    </source>
</evidence>
<dbReference type="Gene3D" id="3.40.50.2300">
    <property type="match status" value="1"/>
</dbReference>
<gene>
    <name evidence="4" type="ORF">O6P32_00535</name>
</gene>
<proteinExistence type="predicted"/>
<feature type="domain" description="HTH LytTR-type" evidence="3">
    <location>
        <begin position="132"/>
        <end position="232"/>
    </location>
</feature>
<name>A0ABT4PDR5_9BACT</name>
<dbReference type="GO" id="GO:0003677">
    <property type="term" value="F:DNA binding"/>
    <property type="evidence" value="ECO:0007669"/>
    <property type="project" value="UniProtKB-KW"/>
</dbReference>
<organism evidence="4 5">
    <name type="scientific">Phocaeicola acetigenes</name>
    <dbReference type="NCBI Taxonomy" id="3016083"/>
    <lineage>
        <taxon>Bacteria</taxon>
        <taxon>Pseudomonadati</taxon>
        <taxon>Bacteroidota</taxon>
        <taxon>Bacteroidia</taxon>
        <taxon>Bacteroidales</taxon>
        <taxon>Bacteroidaceae</taxon>
        <taxon>Phocaeicola</taxon>
    </lineage>
</organism>
<dbReference type="InterPro" id="IPR046947">
    <property type="entry name" value="LytR-like"/>
</dbReference>
<comment type="caution">
    <text evidence="4">The sequence shown here is derived from an EMBL/GenBank/DDBJ whole genome shotgun (WGS) entry which is preliminary data.</text>
</comment>
<sequence length="236" mass="27461">MKCLIIDDEPLALAQLEGYIDRIPFLTRTASCQNAIQASEVLAHSQVDLIFADINMPDMNGVDFIRSLVHPPMVIFTTAYTEYAIEGFRLNAIDYLTKPFGFAECLKAAEKARKIYEMNHNSPKEEEEGQTLFVKSEYKMVRIEKEKILYIEGMSEYVCIYLEDRPKPVITLNSLQKLSSLLPSHFMRVHRSYIVNLKKIREISRFRILFGKDVYIPISENYREQFMEYIHSQGLL</sequence>
<evidence type="ECO:0000313" key="5">
    <source>
        <dbReference type="Proteomes" id="UP001141933"/>
    </source>
</evidence>
<dbReference type="SUPFAM" id="SSF52172">
    <property type="entry name" value="CheY-like"/>
    <property type="match status" value="1"/>
</dbReference>
<dbReference type="PROSITE" id="PS50930">
    <property type="entry name" value="HTH_LYTTR"/>
    <property type="match status" value="1"/>
</dbReference>
<dbReference type="RefSeq" id="WP_269876277.1">
    <property type="nucleotide sequence ID" value="NZ_JAPZVM010000001.1"/>
</dbReference>
<dbReference type="PANTHER" id="PTHR37299:SF1">
    <property type="entry name" value="STAGE 0 SPORULATION PROTEIN A HOMOLOG"/>
    <property type="match status" value="1"/>
</dbReference>
<evidence type="ECO:0000256" key="1">
    <source>
        <dbReference type="PROSITE-ProRule" id="PRU00169"/>
    </source>
</evidence>
<accession>A0ABT4PDR5</accession>
<dbReference type="SMART" id="SM00850">
    <property type="entry name" value="LytTR"/>
    <property type="match status" value="1"/>
</dbReference>
<dbReference type="Pfam" id="PF04397">
    <property type="entry name" value="LytTR"/>
    <property type="match status" value="1"/>
</dbReference>
<dbReference type="PANTHER" id="PTHR37299">
    <property type="entry name" value="TRANSCRIPTIONAL REGULATOR-RELATED"/>
    <property type="match status" value="1"/>
</dbReference>
<dbReference type="InterPro" id="IPR001789">
    <property type="entry name" value="Sig_transdc_resp-reg_receiver"/>
</dbReference>